<gene>
    <name evidence="7" type="ORF">B0T14DRAFT_569104</name>
</gene>
<dbReference type="GO" id="GO:0010106">
    <property type="term" value="P:cellular response to iron ion starvation"/>
    <property type="evidence" value="ECO:0007669"/>
    <property type="project" value="UniProtKB-ARBA"/>
</dbReference>
<keyword evidence="4" id="KW-0436">Ligase</keyword>
<dbReference type="InterPro" id="IPR023213">
    <property type="entry name" value="CAT-like_dom_sf"/>
</dbReference>
<dbReference type="Pfam" id="PF00501">
    <property type="entry name" value="AMP-binding"/>
    <property type="match status" value="3"/>
</dbReference>
<dbReference type="PANTHER" id="PTHR45527:SF1">
    <property type="entry name" value="FATTY ACID SYNTHASE"/>
    <property type="match status" value="1"/>
</dbReference>
<evidence type="ECO:0000256" key="2">
    <source>
        <dbReference type="ARBA" id="ARBA00022450"/>
    </source>
</evidence>
<dbReference type="Pfam" id="PF00668">
    <property type="entry name" value="Condensation"/>
    <property type="match status" value="6"/>
</dbReference>
<comment type="similarity">
    <text evidence="5">Belongs to the NRP synthetase family.</text>
</comment>
<dbReference type="FunFam" id="3.40.50.12780:FF:000024">
    <property type="entry name" value="Nonribosomal siderophore peptide synthase SidC"/>
    <property type="match status" value="2"/>
</dbReference>
<dbReference type="GO" id="GO:0043041">
    <property type="term" value="P:amino acid activation for nonribosomal peptide biosynthetic process"/>
    <property type="evidence" value="ECO:0007669"/>
    <property type="project" value="TreeGrafter"/>
</dbReference>
<keyword evidence="8" id="KW-1185">Reference proteome</keyword>
<dbReference type="SUPFAM" id="SSF56801">
    <property type="entry name" value="Acetyl-CoA synthetase-like"/>
    <property type="match status" value="3"/>
</dbReference>
<dbReference type="FunFam" id="3.30.300.30:FF:000033">
    <property type="entry name" value="Nonribosomal siderophore peptide synthase SidC"/>
    <property type="match status" value="1"/>
</dbReference>
<dbReference type="InterPro" id="IPR020806">
    <property type="entry name" value="PKS_PP-bd"/>
</dbReference>
<feature type="domain" description="Carrier" evidence="6">
    <location>
        <begin position="1604"/>
        <end position="1681"/>
    </location>
</feature>
<evidence type="ECO:0000259" key="6">
    <source>
        <dbReference type="PROSITE" id="PS50075"/>
    </source>
</evidence>
<dbReference type="InterPro" id="IPR000873">
    <property type="entry name" value="AMP-dep_synth/lig_dom"/>
</dbReference>
<sequence length="4867" mass="532656">MTAMASQEVESDGDATQLSILNHPASRLPGPSLLHQLVQAGPKDGTAPAIDFLAADGTRSALSYDDFHVAASNLASKISGLIGGSEPFVVPVLIPQSPSLYIAQLAILKAGGAFCPLNLDIPVERARLILNEANAKVVITTKDLALKLPQEEGRAFLFVEDEGEAGSAATPNPHRTPQPSEFAYVMYTSGSTGTPKGVGISHDAATQSLLGHDRHIPAFTRFLQFAAPTFDVSVFEIFFPLFRGRTLVSCDRPTLLNDLPAVLTTMHVDACELTPSVAGSLLRTRENAPNLQLLLTIGEMLTEPVIREFGGSEGRDSILWGMYGPTEAAIHCTVQPAFGSDFLVGNIGVPFDTVSAFILSVPDDDKAHGSEFRVLPRGEAGELAIGGHQNAEQYINRPEQTAAAFIDTSFGRLYRTGDKALIHPDGTLECLGRIGFGQVKLRGQRIELGEIEHAALKTPGCHGAFAVIISNVLVLFCAVDEIDGMAAKIEDSCKRWLPGFMVPGDIIVAKELPRLPSGKVDRKSLAENYSASEASGAVNYVDELEQQLCEITGQLLSVEARPDSNLSKVGVDSLVAIKLASALQGAGVEVGALDVLLSRTISLLRDRVLEKRAETSEALHARDEKSTFDVQDLELDNNELVDTIIPCTPLQVSMLAETMADPQAYCNWIELSFPAEFSEVLVRSWILQIAKTNEAFRTCFVHHQGKFLQVIFKELEGSQVVAVDTLSREFTLEEVGGLLQPFQVQIASSTEMDHRTVVFHIHHAVYDGWSMDLVLSDLAALARGGTLGPRSQFREVAGYYQSPEFRKDCDMARAFWADHLVGFQPPPLPHVQAEIPMSPAITSSSIPLNLGPEAVRESLRKLDSSAQAVFQAAISWLWASFLGLDDVVVGTITSGRTLPIPGVQDIVGPCISPVPIRTNLSQLRTIRDLLLSVHGSSRAALPHSTLPLGEIKRVVGVRSGQSLYDVLFVYQESLLSGERATGAIKEVAHQDFLETKLLIEVEPRTDGFLCFLTSRSNVFSNAQLEIVGRSIEALVRHMLGNTDSDLASIRGAFPSDLLSVFNPAPKTFSGIPDLAHVIERVASEHPNKPAVCFAMSIMDGKMKATTVTFDWLSRMANRIAWLLRDMGVREGDTVGIMMEKSLLLYAGILGILKSGAAYLPFLPSTPMDRVDTVFRQADVRICVSDTITVDDLDKRCFDLDCNMVDLEREDLEDYPFSNPQRTPDPDRAAYVICTSGTTGIPKGVCVTQLNIVSNIDVLSRVYPVGPMSRLLQSCSQAFDVSVFEIFFAWATGMCLCSGTNDTLFQDLGSAIRLLGATHLSMTPTVAALVDPAKVPGVEFLVTAGEAMTDCVAASWGRKLFQGYGPSETTNICSVKRMADGPGQVIRHLGWSFENTSTVVLYPESDEVVPIGALGELCFGGDQVAKGYINLPELTEKKFFQHPVHGRLYRSGDLGRLLPDGSMVIDGRIDDQVKIRGQRVEMDEITATVRQALGVVDCATILLKKEGATSERIVTFFVPKLAEGTRFAVLDLIGELKGLIREIFDLMMTRLPGYMIPSFLVPISMLPTTPSGKLDRSGMIFALRQLRPEVLALLSPAARTGGEDGEWSDTEREIARIIATTLSIDTNDIQRWTPLTTFGLDSITAIEIARRINNATGKRLAISEILSNASVARLAHALGNLHNSSTEKKEQLVSDAVVEGLFSVFNERDKAIVDILPCTPLQEAMLAASGDKGRYLNRILLRVNCDLLQLKEAWMAMCRRHGILRTCFISTSDVKRPIVQVILDRWMPPWYVFDASVESVEACISSQVAAVPSVIDSFEPIVSFAVITHEGSSYLSFVCHHALYDGVAVGRLLFEVEQVLAGKGLAPPPAYRDFLEESTRLPASTDKFWTRQFQGFRPRLLADFKVANPEPDTFVVSRDMHAPLSKLTGSAKSLGASLPALIQTSWALTLSCLFRTADVCFGSVVSGRSLPMDDIGSLVAPCFNTIPVRMHLSGERRSVDLMKKFQSLNPELLVHQFSPLRHIQSLILKGKGVRLFDTLLLLQQPTRRLDERVWSLERDDGEMDIPLVCELLPDTHNDLLKVTLHVEGARFDRRIAELVLDLFTCTMETVLQFPASAFPTIDTIPRELGDAIMSIPFIESENFTVSEPQDATTGEWTATEDIIRSAISGLSSAKYEKVRRHTTIYQLGLDSISAVQLASLLRRQGFDVSASNVIENPTCQKLGSFLDGKARNADQPDGDSAVNGLRHAPDVIDVDEFRDTVIPQIQRRGVNMADVEAVLPCTPLQSGMMVQFIKSGGSDYFNFLEFHVEHIVSAVKLAEAWAKLRDAYPILRTGIVSVEHGIFPFAMVQSASHQPCESVDLMRQNDADKFNPEKWRHDAGTAAFKTPYQNLWRAAIVERQGGCEMHVAIHHALYDAHSLQLLLEALARAVRGNTIPQPVATQEAVVDIMNQMSAGKDAGESFWREQAKRVVTNGFPVMTPLREMTRSTLVESATSTMSFETLETSVSQSGYTLQAVLQAAWARLLSSYIGEPSVVFGVVLSGRVTDATQSAMFPCITTLPVFATEVSSNRSLLDSMLSYNADLYRQQHQSLTQIQQWLGRTETKLFDTLLVYQKFNLDASEPQSWRVVADRATVDYPVSIEVEPREDGTLRYQITHFSDILPTAQARLLLQQFDAIVKHLATRPDGDGADLVGLPNEIFSVLPAAQPVLSSPVQTLHRFVELQASLTPSKTALCFVDGFGSDNPSAREWTYGELNANGNRVANAISPHVKVGDIVAIDFDKCPEAYFSILGIIKAGAAFVALDPGAPASRKQFIIEDSGASVLLTSKDELGYAVPVPVMKIDEALLKEQSSSPPATDREIEPSDVCYCLYTSGTTGTPKGCEITHDNAVQCMLAFQEIFKGHWEESSRWLQFASLHFDVSVLEQYWSWSVGITLVAAPRDLILEDLAGTISRLEITHIDLTPSLARLLRPEDVPSLCRGVFITGGESLKQEILDAWGSEAVIYNFYGPTEATIGVTVFPRVPKNGRASNIGQQFINVGSYVLKPGTDIPVLRGAVGELCVSGRLVGKGYLNRDELAAERFPTLQKFGERVYRTGDLVRVLHDGCFDFLGRADDQVKLRGQRLEIGEINHAIKTGVEEVKDIATVVVRNEQKQKDFLVSFVVTDNRKISTNKNLEIAHTREASELSRRARHACRSRLPGYMVPTYVFQLPFIPLSPNNKAEVRELRGLFSNLSQDELVSSSSTTEGSPTQLSETGKRIAAALANFSSMDIDKIAASSSIFELGVDSISVLRFSRDLKRMGLAEANPALILRYPVIEDLAHVLEAPRNLTRKSAVAAARQMVQACAHRHRPQACRELGVSPDQIEYIAPCSPLQQGMISRSDTNGAYFNTFRFRLNDGLSTERLRKAWEVVVESTPILRTAFVNTVDGCVQAALRDLDLPWEEVSIPSEEVEDFLKSRYNAWVAQSQESISRPWEIIVIDGEAGTLLILHIFHGLYDANSFQLLVETIAHEYSKLGGLANGTSHSGDPPSFLEALCHSSLQNFAHSKEFWVEHLQGAVLAETKVSTQSKTSVHQRTMPFETLERLRSNLAVTQQAIAQAAWVWALAKKHSADPTIGMIVSGRTTELNGADKVIGPLFNTLPFHAKAIVEDGQLSWAGLIKQCHAFNTAVLEFQHVPLRDIQKWCSAGRPLFDALFSFQREDELAAGSELWTEMASDVNADYPLALEATLIPGEKLKLLLAGQGGEQELVALMDDLEAALGAMKDHGAAIWSGGVRVNGANGRPRMQNVDGDSRPSMQNGQHFNWTESSTAIRQEIASLAETPVDTVSETTSIFELGLDSIDVIKLSARLKARGIKLKTSQIMAAQTISKILQELQQGVPNGHSGTNGHSSPQTRLREHLEGRGYDLAGTEVVLLTTPLQDSMVAEMIHSDFQLYFNHDVLEIEPGVDIERLKLAWDTVIEASPILRTAFVSVDNPEMGHAYYQAVSNSPHHYLAEVILDTVDDMDKITDAAVRRARKGGGQSSLLQLVFAKVDDKKYLVLSIAHALYDGWSLELLHRDVRAAYQGQFHQRPRYDYYLDEILHSSSVRSSDFWAGFLEGVSPTLIPERITGRQDTVFRAEQRSSTSTASVKSFCKTQSITLQALGQACWAAVLASRTGSLDVTFGVVLSGRDSEGAENLLFPTMNTVAIRNVLHGKVGSWLHYIHDNAANISAFQHFPLRMVQKMVKGATGPLFNTLFIQQRRVDGGDQDEPLMKSIEGSSSVEFPVCIEMEMEGDGLVWRTACDGNYLSGEEVSSLLTDLDVALGYILQQADSEVLSFSASGTSVCGLQYYRKVENADAPHTNGSTDHVTASSSPLEEVILSVLSEVSGTPSASILSTHNIYHLGLDSISAIKAVSLLRKQGFSITFRDMLSAKSISEMARIAAAQQPEESQNGHTDYERVVSDVLEGVGAVSVLEKFGMDTADTEEVLPASSMQVHMLSVWQDTGGKVFYPTFNFRLNREVDTAAVLAAWGALVAETPILRTTFVPTQSTSAPFLQVVHKGSPGTPYASVRVQDNDGSVVFLQLSIHHALYDAVSMSAILERFLVLCSGSGANPRGDTAIWKASIAASFNQQSRTDRKRFWTHYLSGVQPTPPSTEPPDTDNGRASVLISPAIKDITGLRSLCSSRGITIQSLFFASYASFLASFTQRKDVVFGIYLANRGDSDSPMYPTLRLVLLRVRLDPDGDLVTVAERIQRDILQISARPNVDVGLWEILEWTGVKVDSFVNFLSVTGNAEGSDGGSNGDGGLVFEEVPAEEAAVGEENEHLKVLEDMKGNVVADAYPDSIDVEVSIQCEGMVIGVFGSRRRLGNEGGRRIVDGVVSALGCVVVS</sequence>
<feature type="domain" description="Carrier" evidence="6">
    <location>
        <begin position="3799"/>
        <end position="3875"/>
    </location>
</feature>
<keyword evidence="3" id="KW-0597">Phosphoprotein</keyword>
<accession>A0AA40BXV8</accession>
<dbReference type="SMART" id="SM00823">
    <property type="entry name" value="PKS_PP"/>
    <property type="match status" value="6"/>
</dbReference>
<dbReference type="InterPro" id="IPR001242">
    <property type="entry name" value="Condensation_dom"/>
</dbReference>
<dbReference type="SUPFAM" id="SSF47336">
    <property type="entry name" value="ACP-like"/>
    <property type="match status" value="6"/>
</dbReference>
<dbReference type="PROSITE" id="PS50075">
    <property type="entry name" value="CARRIER"/>
    <property type="match status" value="6"/>
</dbReference>
<dbReference type="Gene3D" id="1.10.1200.10">
    <property type="entry name" value="ACP-like"/>
    <property type="match status" value="6"/>
</dbReference>
<dbReference type="InterPro" id="IPR020845">
    <property type="entry name" value="AMP-binding_CS"/>
</dbReference>
<evidence type="ECO:0000256" key="5">
    <source>
        <dbReference type="ARBA" id="ARBA00029454"/>
    </source>
</evidence>
<protein>
    <submittedName>
        <fullName evidence="7">Non-ribosomal peptide synthetase</fullName>
    </submittedName>
</protein>
<dbReference type="GO" id="GO:0031177">
    <property type="term" value="F:phosphopantetheine binding"/>
    <property type="evidence" value="ECO:0007669"/>
    <property type="project" value="InterPro"/>
</dbReference>
<feature type="domain" description="Carrier" evidence="6">
    <location>
        <begin position="4351"/>
        <end position="4424"/>
    </location>
</feature>
<feature type="domain" description="Carrier" evidence="6">
    <location>
        <begin position="539"/>
        <end position="612"/>
    </location>
</feature>
<comment type="pathway">
    <text evidence="1">Siderophore biosynthesis.</text>
</comment>
<dbReference type="SUPFAM" id="SSF52777">
    <property type="entry name" value="CoA-dependent acyltransferases"/>
    <property type="match status" value="12"/>
</dbReference>
<dbReference type="GO" id="GO:0016874">
    <property type="term" value="F:ligase activity"/>
    <property type="evidence" value="ECO:0007669"/>
    <property type="project" value="UniProtKB-KW"/>
</dbReference>
<name>A0AA40BXV8_9PEZI</name>
<dbReference type="CDD" id="cd05918">
    <property type="entry name" value="A_NRPS_SidN3_like"/>
    <property type="match status" value="2"/>
</dbReference>
<dbReference type="InterPro" id="IPR045851">
    <property type="entry name" value="AMP-bd_C_sf"/>
</dbReference>
<keyword evidence="2" id="KW-0596">Phosphopantetheine</keyword>
<evidence type="ECO:0000256" key="4">
    <source>
        <dbReference type="ARBA" id="ARBA00022598"/>
    </source>
</evidence>
<dbReference type="Gene3D" id="3.40.50.12780">
    <property type="entry name" value="N-terminal domain of ligase-like"/>
    <property type="match status" value="3"/>
</dbReference>
<proteinExistence type="inferred from homology"/>
<dbReference type="GO" id="GO:0031169">
    <property type="term" value="P:ferrichrome biosynthetic process"/>
    <property type="evidence" value="ECO:0007669"/>
    <property type="project" value="UniProtKB-ARBA"/>
</dbReference>
<dbReference type="InterPro" id="IPR036736">
    <property type="entry name" value="ACP-like_sf"/>
</dbReference>
<organism evidence="7 8">
    <name type="scientific">Immersiella caudata</name>
    <dbReference type="NCBI Taxonomy" id="314043"/>
    <lineage>
        <taxon>Eukaryota</taxon>
        <taxon>Fungi</taxon>
        <taxon>Dikarya</taxon>
        <taxon>Ascomycota</taxon>
        <taxon>Pezizomycotina</taxon>
        <taxon>Sordariomycetes</taxon>
        <taxon>Sordariomycetidae</taxon>
        <taxon>Sordariales</taxon>
        <taxon>Lasiosphaeriaceae</taxon>
        <taxon>Immersiella</taxon>
    </lineage>
</organism>
<feature type="domain" description="Carrier" evidence="6">
    <location>
        <begin position="3250"/>
        <end position="3324"/>
    </location>
</feature>
<dbReference type="GO" id="GO:0005737">
    <property type="term" value="C:cytoplasm"/>
    <property type="evidence" value="ECO:0007669"/>
    <property type="project" value="TreeGrafter"/>
</dbReference>
<dbReference type="PROSITE" id="PS00012">
    <property type="entry name" value="PHOSPHOPANTETHEINE"/>
    <property type="match status" value="5"/>
</dbReference>
<dbReference type="PANTHER" id="PTHR45527">
    <property type="entry name" value="NONRIBOSOMAL PEPTIDE SYNTHETASE"/>
    <property type="match status" value="1"/>
</dbReference>
<dbReference type="FunFam" id="3.30.300.30:FF:000015">
    <property type="entry name" value="Nonribosomal peptide synthase SidD"/>
    <property type="match status" value="1"/>
</dbReference>
<dbReference type="InterPro" id="IPR009081">
    <property type="entry name" value="PP-bd_ACP"/>
</dbReference>
<evidence type="ECO:0000313" key="7">
    <source>
        <dbReference type="EMBL" id="KAK0617614.1"/>
    </source>
</evidence>
<dbReference type="EMBL" id="JAULSU010000005">
    <property type="protein sequence ID" value="KAK0617614.1"/>
    <property type="molecule type" value="Genomic_DNA"/>
</dbReference>
<evidence type="ECO:0000256" key="1">
    <source>
        <dbReference type="ARBA" id="ARBA00004924"/>
    </source>
</evidence>
<dbReference type="NCBIfam" id="TIGR01733">
    <property type="entry name" value="AA-adenyl-dom"/>
    <property type="match status" value="2"/>
</dbReference>
<dbReference type="Gene3D" id="3.30.559.10">
    <property type="entry name" value="Chloramphenicol acetyltransferase-like domain"/>
    <property type="match status" value="6"/>
</dbReference>
<dbReference type="Gene3D" id="3.30.559.30">
    <property type="entry name" value="Nonribosomal peptide synthetase, condensation domain"/>
    <property type="match status" value="6"/>
</dbReference>
<evidence type="ECO:0000313" key="8">
    <source>
        <dbReference type="Proteomes" id="UP001175000"/>
    </source>
</evidence>
<dbReference type="InterPro" id="IPR042099">
    <property type="entry name" value="ANL_N_sf"/>
</dbReference>
<dbReference type="Pfam" id="PF00550">
    <property type="entry name" value="PP-binding"/>
    <property type="match status" value="6"/>
</dbReference>
<comment type="caution">
    <text evidence="7">The sequence shown here is derived from an EMBL/GenBank/DDBJ whole genome shotgun (WGS) entry which is preliminary data.</text>
</comment>
<evidence type="ECO:0000256" key="3">
    <source>
        <dbReference type="ARBA" id="ARBA00022553"/>
    </source>
</evidence>
<reference evidence="7" key="1">
    <citation type="submission" date="2023-06" db="EMBL/GenBank/DDBJ databases">
        <title>Genome-scale phylogeny and comparative genomics of the fungal order Sordariales.</title>
        <authorList>
            <consortium name="Lawrence Berkeley National Laboratory"/>
            <person name="Hensen N."/>
            <person name="Bonometti L."/>
            <person name="Westerberg I."/>
            <person name="Brannstrom I.O."/>
            <person name="Guillou S."/>
            <person name="Cros-Aarteil S."/>
            <person name="Calhoun S."/>
            <person name="Haridas S."/>
            <person name="Kuo A."/>
            <person name="Mondo S."/>
            <person name="Pangilinan J."/>
            <person name="Riley R."/>
            <person name="Labutti K."/>
            <person name="Andreopoulos B."/>
            <person name="Lipzen A."/>
            <person name="Chen C."/>
            <person name="Yanf M."/>
            <person name="Daum C."/>
            <person name="Ng V."/>
            <person name="Clum A."/>
            <person name="Steindorff A."/>
            <person name="Ohm R."/>
            <person name="Martin F."/>
            <person name="Silar P."/>
            <person name="Natvig D."/>
            <person name="Lalanne C."/>
            <person name="Gautier V."/>
            <person name="Ament-Velasquez S.L."/>
            <person name="Kruys A."/>
            <person name="Hutchinson M.I."/>
            <person name="Powell A.J."/>
            <person name="Barry K."/>
            <person name="Miller A.N."/>
            <person name="Grigoriev I.V."/>
            <person name="Debuchy R."/>
            <person name="Gladieux P."/>
            <person name="Thoren M.H."/>
            <person name="Johannesson H."/>
        </authorList>
    </citation>
    <scope>NUCLEOTIDE SEQUENCE</scope>
    <source>
        <strain evidence="7">CBS 606.72</strain>
    </source>
</reference>
<dbReference type="Gene3D" id="3.30.300.30">
    <property type="match status" value="3"/>
</dbReference>
<dbReference type="NCBIfam" id="NF003417">
    <property type="entry name" value="PRK04813.1"/>
    <property type="match status" value="3"/>
</dbReference>
<dbReference type="Proteomes" id="UP001175000">
    <property type="component" value="Unassembled WGS sequence"/>
</dbReference>
<dbReference type="InterPro" id="IPR010071">
    <property type="entry name" value="AA_adenyl_dom"/>
</dbReference>
<feature type="domain" description="Carrier" evidence="6">
    <location>
        <begin position="2153"/>
        <end position="2229"/>
    </location>
</feature>
<dbReference type="PROSITE" id="PS00455">
    <property type="entry name" value="AMP_BINDING"/>
    <property type="match status" value="2"/>
</dbReference>
<dbReference type="InterPro" id="IPR006162">
    <property type="entry name" value="Ppantetheine_attach_site"/>
</dbReference>